<dbReference type="Proteomes" id="UP001529338">
    <property type="component" value="Unassembled WGS sequence"/>
</dbReference>
<comment type="caution">
    <text evidence="4">The sequence shown here is derived from an EMBL/GenBank/DDBJ whole genome shotgun (WGS) entry which is preliminary data.</text>
</comment>
<gene>
    <name evidence="4" type="ORF">QRT04_03190</name>
</gene>
<dbReference type="RefSeq" id="WP_289453451.1">
    <property type="nucleotide sequence ID" value="NZ_JAUCGQ010000001.1"/>
</dbReference>
<accession>A0ABT7SCL2</accession>
<evidence type="ECO:0000256" key="2">
    <source>
        <dbReference type="ARBA" id="ARBA00022448"/>
    </source>
</evidence>
<protein>
    <submittedName>
        <fullName evidence="4">Extracellular solute-binding protein</fullName>
    </submittedName>
</protein>
<dbReference type="Gene3D" id="3.40.190.10">
    <property type="entry name" value="Periplasmic binding protein-like II"/>
    <property type="match status" value="1"/>
</dbReference>
<keyword evidence="5" id="KW-1185">Reference proteome</keyword>
<evidence type="ECO:0000256" key="3">
    <source>
        <dbReference type="ARBA" id="ARBA00022729"/>
    </source>
</evidence>
<comment type="similarity">
    <text evidence="1">Belongs to the bacterial solute-binding protein 1 family.</text>
</comment>
<dbReference type="PANTHER" id="PTHR30061:SF50">
    <property type="entry name" value="MALTOSE_MALTODEXTRIN-BINDING PERIPLASMIC PROTEIN"/>
    <property type="match status" value="1"/>
</dbReference>
<proteinExistence type="inferred from homology"/>
<sequence>MTPEQLKGTKLTVADYHGQCPEATDGVTDLSKATNQCDTFGILVNKFNASGTGITVERVASADWNDYMAAIDTSFAGHQQADVIEMNGSRVAPYASRGLILPIDAAKYGVDIPELTEAGASAATIDGTQQAIPFDIAAELINVNLDILGDAGVLGPDGSFVPPKSADEFLQLCKTIKEKTGKQPFGLAFVDDMASTWLFMTSVWQQGGDFVNADGSAPTVNTPEAEKALTFLNELIKLGYVDNSADYATSNQDFLNGDVAMVFNGGWEVNNFVTQAKFHYYATDFPNLWGKPSVLADSDVWTVSRNKGDDPVKYRAALEFLKFLTDNNAGWARGTGLIPVTKEVLASDEYRSLPQRANYLKTAESYAHMPPQVADYSALEAAMRAGVTNSTLNGVAPDAALKEAQAQAERDFKR</sequence>
<reference evidence="4 5" key="1">
    <citation type="submission" date="2023-06" db="EMBL/GenBank/DDBJ databases">
        <title>Cellulomonas sp. MW4 Whole genome sequence.</title>
        <authorList>
            <person name="Park S."/>
        </authorList>
    </citation>
    <scope>NUCLEOTIDE SEQUENCE [LARGE SCALE GENOMIC DNA]</scope>
    <source>
        <strain evidence="4 5">MW4</strain>
    </source>
</reference>
<dbReference type="EMBL" id="JAUCGQ010000001">
    <property type="protein sequence ID" value="MDM7853927.1"/>
    <property type="molecule type" value="Genomic_DNA"/>
</dbReference>
<evidence type="ECO:0000313" key="4">
    <source>
        <dbReference type="EMBL" id="MDM7853927.1"/>
    </source>
</evidence>
<name>A0ABT7SCL2_9CELL</name>
<dbReference type="PANTHER" id="PTHR30061">
    <property type="entry name" value="MALTOSE-BINDING PERIPLASMIC PROTEIN"/>
    <property type="match status" value="1"/>
</dbReference>
<keyword evidence="2" id="KW-0813">Transport</keyword>
<organism evidence="4 5">
    <name type="scientific">Cellulomonas alba</name>
    <dbReference type="NCBI Taxonomy" id="3053467"/>
    <lineage>
        <taxon>Bacteria</taxon>
        <taxon>Bacillati</taxon>
        <taxon>Actinomycetota</taxon>
        <taxon>Actinomycetes</taxon>
        <taxon>Micrococcales</taxon>
        <taxon>Cellulomonadaceae</taxon>
        <taxon>Cellulomonas</taxon>
    </lineage>
</organism>
<dbReference type="SUPFAM" id="SSF53850">
    <property type="entry name" value="Periplasmic binding protein-like II"/>
    <property type="match status" value="1"/>
</dbReference>
<evidence type="ECO:0000256" key="1">
    <source>
        <dbReference type="ARBA" id="ARBA00008520"/>
    </source>
</evidence>
<dbReference type="InterPro" id="IPR006059">
    <property type="entry name" value="SBP"/>
</dbReference>
<keyword evidence="3" id="KW-0732">Signal</keyword>
<evidence type="ECO:0000313" key="5">
    <source>
        <dbReference type="Proteomes" id="UP001529338"/>
    </source>
</evidence>
<dbReference type="Pfam" id="PF13416">
    <property type="entry name" value="SBP_bac_8"/>
    <property type="match status" value="1"/>
</dbReference>